<evidence type="ECO:0000313" key="3">
    <source>
        <dbReference type="Proteomes" id="UP000295438"/>
    </source>
</evidence>
<evidence type="ECO:0000259" key="1">
    <source>
        <dbReference type="Pfam" id="PF00535"/>
    </source>
</evidence>
<proteinExistence type="predicted"/>
<name>A0A4R5UW23_9BACT</name>
<accession>A0A4R5UW23</accession>
<dbReference type="PANTHER" id="PTHR15046">
    <property type="entry name" value="GLYCO_TRANS_2-LIKE DOMAIN-CONTAINING PROTEIN"/>
    <property type="match status" value="1"/>
</dbReference>
<dbReference type="EMBL" id="SMUW01000035">
    <property type="protein sequence ID" value="TDK43321.1"/>
    <property type="molecule type" value="Genomic_DNA"/>
</dbReference>
<dbReference type="InterPro" id="IPR029044">
    <property type="entry name" value="Nucleotide-diphossugar_trans"/>
</dbReference>
<reference evidence="2 3" key="1">
    <citation type="submission" date="2019-03" db="EMBL/GenBank/DDBJ databases">
        <title>Algoriphagus aquimaris sp. nov., isolated form marine sediment in Pohang, Korea.</title>
        <authorList>
            <person name="Kim J."/>
            <person name="Yoon S.-H."/>
            <person name="Lee S.-S."/>
        </authorList>
    </citation>
    <scope>NUCLEOTIDE SEQUENCE [LARGE SCALE GENOMIC DNA]</scope>
    <source>
        <strain evidence="2 3">F21</strain>
    </source>
</reference>
<evidence type="ECO:0000313" key="2">
    <source>
        <dbReference type="EMBL" id="TDK43321.1"/>
    </source>
</evidence>
<dbReference type="SUPFAM" id="SSF53448">
    <property type="entry name" value="Nucleotide-diphospho-sugar transferases"/>
    <property type="match status" value="1"/>
</dbReference>
<feature type="domain" description="Glycosyltransferase 2-like" evidence="1">
    <location>
        <begin position="24"/>
        <end position="162"/>
    </location>
</feature>
<comment type="caution">
    <text evidence="2">The sequence shown here is derived from an EMBL/GenBank/DDBJ whole genome shotgun (WGS) entry which is preliminary data.</text>
</comment>
<dbReference type="RefSeq" id="WP_133391037.1">
    <property type="nucleotide sequence ID" value="NZ_SMUW01000035.1"/>
</dbReference>
<dbReference type="AlphaFoldDB" id="A0A4R5UW23"/>
<keyword evidence="2" id="KW-0808">Transferase</keyword>
<dbReference type="InterPro" id="IPR001173">
    <property type="entry name" value="Glyco_trans_2-like"/>
</dbReference>
<protein>
    <submittedName>
        <fullName evidence="2">Glycosyltransferase</fullName>
    </submittedName>
</protein>
<keyword evidence="3" id="KW-1185">Reference proteome</keyword>
<dbReference type="Gene3D" id="3.90.550.10">
    <property type="entry name" value="Spore Coat Polysaccharide Biosynthesis Protein SpsA, Chain A"/>
    <property type="match status" value="1"/>
</dbReference>
<gene>
    <name evidence="2" type="ORF">E1898_11970</name>
</gene>
<dbReference type="Proteomes" id="UP000295438">
    <property type="component" value="Unassembled WGS sequence"/>
</dbReference>
<organism evidence="2 3">
    <name type="scientific">Algoriphagus formosus</name>
    <dbReference type="NCBI Taxonomy" id="2007308"/>
    <lineage>
        <taxon>Bacteria</taxon>
        <taxon>Pseudomonadati</taxon>
        <taxon>Bacteroidota</taxon>
        <taxon>Cytophagia</taxon>
        <taxon>Cytophagales</taxon>
        <taxon>Cyclobacteriaceae</taxon>
        <taxon>Algoriphagus</taxon>
    </lineage>
</organism>
<sequence length="296" mass="34121">MKLIDLAPFERVSNFSLSGIHDISILIKTLEREAHLIQLLSSIQKYDFQGPILIADDSKVPYGISVKAKFPDLHIHYLELPYDTGTAEGRNEMLNLVKTPYFLLCDDDFVFDKRTRIPLMLKLLNYFNLDILGGVFRQHNRKTRIGNYLLKVSNFLNQFNWSLPSYQIYEYHAGFKIEEKKISLFSVPYQDPITVCDLTHNFFLARTEKVKAFGGWNPLLKGGEHQNFFIRAKLSGLKVGTTRKCGVIHDQWTPNSEAYKALRNRGNEYQMIALEEFGVDRLDNYKEVLGGTFGLP</sequence>
<dbReference type="PANTHER" id="PTHR15046:SF3">
    <property type="entry name" value="BETA-1,4 N-ACETYLGALACTOSAMINYLTRANSFERASE 2-LIKE"/>
    <property type="match status" value="1"/>
</dbReference>
<dbReference type="Pfam" id="PF00535">
    <property type="entry name" value="Glycos_transf_2"/>
    <property type="match status" value="1"/>
</dbReference>
<dbReference type="GO" id="GO:0016740">
    <property type="term" value="F:transferase activity"/>
    <property type="evidence" value="ECO:0007669"/>
    <property type="project" value="UniProtKB-KW"/>
</dbReference>